<name>A0A0F8YDR7_9ZZZZ</name>
<sequence>MGYELSPSSVSSRAATLGRKWADRDRKFRDWYKIIKLEDKMKEENKESFVSNSPRTFYNLAKHLLTPKYIPHKFPYEELDLQTADEAKLLAQQFERYGWKRLERLYKKGGRQSFIDRIAAHILTLGWYSVYAYVDERGLHAEVWNPAEVFPEYSHDPEEGLLEVSHIWRMPRRAAQYQMSGLGYTGLNLTQSYYNIYDYWFYDDTGTVSRASTLAGKWYNEPQQMPQFDTIPILVGPVGGLPDEGTLDPHFMQTFGEGCVAVNEGVYTNSDRLASFLQQAVRDATEPKWLELSQGGQILTPENFKSGGIFRGEPGDSVNSLQPPPIPVELQQRLFDYEQKKQEGSFSPLLYGSIQFKL</sequence>
<protein>
    <submittedName>
        <fullName evidence="1">Uncharacterized protein</fullName>
    </submittedName>
</protein>
<feature type="non-terminal residue" evidence="1">
    <location>
        <position position="358"/>
    </location>
</feature>
<dbReference type="AlphaFoldDB" id="A0A0F8YDR7"/>
<gene>
    <name evidence="1" type="ORF">LCGC14_2909840</name>
</gene>
<evidence type="ECO:0000313" key="1">
    <source>
        <dbReference type="EMBL" id="KKK71845.1"/>
    </source>
</evidence>
<accession>A0A0F8YDR7</accession>
<comment type="caution">
    <text evidence="1">The sequence shown here is derived from an EMBL/GenBank/DDBJ whole genome shotgun (WGS) entry which is preliminary data.</text>
</comment>
<dbReference type="EMBL" id="LAZR01057548">
    <property type="protein sequence ID" value="KKK71845.1"/>
    <property type="molecule type" value="Genomic_DNA"/>
</dbReference>
<proteinExistence type="predicted"/>
<reference evidence="1" key="1">
    <citation type="journal article" date="2015" name="Nature">
        <title>Complex archaea that bridge the gap between prokaryotes and eukaryotes.</title>
        <authorList>
            <person name="Spang A."/>
            <person name="Saw J.H."/>
            <person name="Jorgensen S.L."/>
            <person name="Zaremba-Niedzwiedzka K."/>
            <person name="Martijn J."/>
            <person name="Lind A.E."/>
            <person name="van Eijk R."/>
            <person name="Schleper C."/>
            <person name="Guy L."/>
            <person name="Ettema T.J."/>
        </authorList>
    </citation>
    <scope>NUCLEOTIDE SEQUENCE</scope>
</reference>
<organism evidence="1">
    <name type="scientific">marine sediment metagenome</name>
    <dbReference type="NCBI Taxonomy" id="412755"/>
    <lineage>
        <taxon>unclassified sequences</taxon>
        <taxon>metagenomes</taxon>
        <taxon>ecological metagenomes</taxon>
    </lineage>
</organism>